<name>A0A9P1M4I0_9DINO</name>
<reference evidence="5" key="2">
    <citation type="submission" date="2024-04" db="EMBL/GenBank/DDBJ databases">
        <authorList>
            <person name="Chen Y."/>
            <person name="Shah S."/>
            <person name="Dougan E. K."/>
            <person name="Thang M."/>
            <person name="Chan C."/>
        </authorList>
    </citation>
    <scope>NUCLEOTIDE SEQUENCE [LARGE SCALE GENOMIC DNA]</scope>
</reference>
<evidence type="ECO:0000256" key="1">
    <source>
        <dbReference type="SAM" id="Coils"/>
    </source>
</evidence>
<feature type="compositionally biased region" description="Basic and acidic residues" evidence="2">
    <location>
        <begin position="982"/>
        <end position="1003"/>
    </location>
</feature>
<protein>
    <submittedName>
        <fullName evidence="4">Uncharacterized protein</fullName>
    </submittedName>
</protein>
<dbReference type="EMBL" id="CAMXCT010006733">
    <property type="protein sequence ID" value="CAI4019104.1"/>
    <property type="molecule type" value="Genomic_DNA"/>
</dbReference>
<feature type="transmembrane region" description="Helical" evidence="3">
    <location>
        <begin position="119"/>
        <end position="140"/>
    </location>
</feature>
<reference evidence="4" key="1">
    <citation type="submission" date="2022-10" db="EMBL/GenBank/DDBJ databases">
        <authorList>
            <person name="Chen Y."/>
            <person name="Dougan E. K."/>
            <person name="Chan C."/>
            <person name="Rhodes N."/>
            <person name="Thang M."/>
        </authorList>
    </citation>
    <scope>NUCLEOTIDE SEQUENCE</scope>
</reference>
<evidence type="ECO:0000313" key="6">
    <source>
        <dbReference type="Proteomes" id="UP001152797"/>
    </source>
</evidence>
<evidence type="ECO:0000256" key="3">
    <source>
        <dbReference type="SAM" id="Phobius"/>
    </source>
</evidence>
<feature type="region of interest" description="Disordered" evidence="2">
    <location>
        <begin position="796"/>
        <end position="843"/>
    </location>
</feature>
<keyword evidence="3" id="KW-1133">Transmembrane helix</keyword>
<feature type="non-terminal residue" evidence="4">
    <location>
        <position position="1"/>
    </location>
</feature>
<keyword evidence="3" id="KW-0812">Transmembrane</keyword>
<sequence>ALKDGSSVGKEKAGTMVFGIALGVSILFNFDPMPEKAGKSKRCLDTSTGANETSWYNAEDHWEEIRSFCKSWDGVRNLNLVSVFDRSKKMSQKWVRQGLAAAAYDINHDAVGMDLVTHIGFFTLLSLLMQLLPGALSFWAPPCSLFIFLTSSLHLRHLYGPRGNVAQYAVCLSNRISMNACMALKATLKFRSDCQIMAEQPSGSWLFKDDHWQKIIAGFHLHKSLTYQGLFGCPIPKPTHLLHSFRRDATFARKLTKKLREKHRFNKDAQKVYYIKSSVLQQEHHRKEMLLQKVLQQEHHRKEMLLQKVLKQEHHRKEMLLQKVLLPSDLVLDVGLMKTSESELVGDKLSRGDHNGAAGGPAETGVSTGAEAATSQGGDATAKGAEAATSQGGDATAKGVLEHQVHEVEMSLQKVLKQQHHRVEMSLQKVLKQQHHRVEMSLQKVLKQQHHRVEMSLQKVLEDQDHRVEMPLQKVLLPSDLVLDMGSTWFQMVPAGAELTPPKASKPAAPTVWSALDDALQGWDVMVSMQDNPVPQVENPQTPLRSRQGAAFEDKLGEHMRAWAQRMAQNATYLEFPDVFLLAHLKKLNFKFFVYCEGHMNLLDPNEFVSAILPDGLWSNDSGAEDSEECLVCILCNVDFDKDVNLDECLHWIPGWFSKDLPHAQELSNQWLSDFEDLEHKELVDLNEKKDYALEEVVANALEFDIARCERRLSNYKDMVQTMQADHGIICHDTCKDGNCAVDMLWHLLKPPDQKAMEHVDVRECTTLRADLRVCWESAVESPQWRIAFSHFCAGHVEPDGQPEDSQAGPDNAGEVEAPPADEVITTPPHSKKKPECPFTPDPLDKKGALVAGQEDLDGVVVIPGQNEGGPAKKRRTGKPSPPEAVINIDQYVGQMLSDKGITYRTWLSQHKQMIIIVRGTQFCNNAPWHVFFSKLNAGFDQASLVAHVRELQEKVQKDLGQATTIKGLKPLKPPSQPAEQTKVKREPDDKEESETKRIKVEKSEDEAEDSADMVQPGVAEIAVEAEALLDKTQLMELHGVKKLPKGDSGKKNPVWCKFCQVTLEGKGRAKVWQHVRGQAHRAARQRAMKTEDDKVKVEPADEKTVAMDLGVCLGPRLNSELGKMTRLGNDLRPLWDEYAKYHDFAPGCTALPNQQIHKITHNCRDGDWVLQHRKCCDNQERKPVRHHGTDESTCADCLQLAGDQKFITRLASTLVDMEAARLLWHKMFAADKLEAFETDLRNSLLYQRRCKSVLDHIMGLSDKELHAKVSASWWGRTSQRMVEAMKGFFWSTVKPCVEVEPGCNLRDVQLQKLLDYMRSDPNASSRDLQIVKAVVCGEIHRHPAIQGIMLACMNRVEKEDSKNRTFRNRHREEHERNLLLEAGAELSAWGANPRCLAFFGIKYMQQEQFYGTLEHIGKWGLPTFLSPDSATLKQNSHVLSTIYTRGEDVPHRRLVLAYDRTYLIATTQLVRTHVGSVLAGGAHRPPGWELPDESMFVLDRSKGDQQFEMKKRQKAGEMASFLCWDSTRASSPKIEAGSYPVLAAASRHASFEEKFPTPTHSRGKFEMMARLGQVLEATTCIRFFIMDGAGAHEWCHRALLGQALPLSEDLMDCLPFWKSLSFQDLPISDYALGYRVVLVGQEPISYLPGIAHLAKNFVEQCRSSLRTIVFGKLKVDSSASLQLGMWPAAYVGNDAMSDAQAALWLSPMNFALDPFSERIQVPWMLEGAFIMSLILAHVQAAYLHSSNCRKWRLQTALTGLFLLDFGSLVASLEAMEMNQKKKSCWIDQRTHKGLRDAAAAIAMACLTVQSSICWKSLTERNLEARFGRVRSMFPNFKLSAADFWRSSATNMRKELKTWRDQEGSPVVQDSGPVSSTTFAEVTDTAFAAALKMMSLCSGRSEQDLRSTYVMSKSCSKLRASAMNEDCDDQDQDGPDPPETTAEDLMHHVRDSQALSRAMDVDGEGDPEIKCDDARGMLLHERSKGHRGDPKIAAATAEVCDMGTDEPPKATAAEAVHPQEKLQKEIETLKKNTLAAALQSCENLEAAKHGLWLLLCYLRLGPRGCDSEVVKSHYHTRASLQTKVQKWHDAVRHQIAVVEAQERMPATRSSRVAGWVQNCEQLREQHMPTLPSTLSMHTGQVIAAYAHKTWHPALILSVWRAYKKGTGSQLAWREISRGAVNWRTGGADMRQKKGIDGTKIQLTE</sequence>
<dbReference type="Proteomes" id="UP001152797">
    <property type="component" value="Unassembled WGS sequence"/>
</dbReference>
<organism evidence="4">
    <name type="scientific">Cladocopium goreaui</name>
    <dbReference type="NCBI Taxonomy" id="2562237"/>
    <lineage>
        <taxon>Eukaryota</taxon>
        <taxon>Sar</taxon>
        <taxon>Alveolata</taxon>
        <taxon>Dinophyceae</taxon>
        <taxon>Suessiales</taxon>
        <taxon>Symbiodiniaceae</taxon>
        <taxon>Cladocopium</taxon>
    </lineage>
</organism>
<feature type="transmembrane region" description="Helical" evidence="3">
    <location>
        <begin position="13"/>
        <end position="30"/>
    </location>
</feature>
<feature type="region of interest" description="Disordered" evidence="2">
    <location>
        <begin position="1922"/>
        <end position="1942"/>
    </location>
</feature>
<feature type="region of interest" description="Disordered" evidence="2">
    <location>
        <begin position="861"/>
        <end position="882"/>
    </location>
</feature>
<dbReference type="EMBL" id="CAMXCT030006733">
    <property type="protein sequence ID" value="CAL4806416.1"/>
    <property type="molecule type" value="Genomic_DNA"/>
</dbReference>
<feature type="non-terminal residue" evidence="4">
    <location>
        <position position="2204"/>
    </location>
</feature>
<proteinExistence type="predicted"/>
<evidence type="ECO:0000256" key="2">
    <source>
        <dbReference type="SAM" id="MobiDB-lite"/>
    </source>
</evidence>
<feature type="compositionally biased region" description="Acidic residues" evidence="2">
    <location>
        <begin position="1925"/>
        <end position="1936"/>
    </location>
</feature>
<gene>
    <name evidence="4" type="ORF">C1SCF055_LOCUS43626</name>
</gene>
<feature type="region of interest" description="Disordered" evidence="2">
    <location>
        <begin position="345"/>
        <end position="395"/>
    </location>
</feature>
<accession>A0A9P1M4I0</accession>
<feature type="coiled-coil region" evidence="1">
    <location>
        <begin position="699"/>
        <end position="726"/>
    </location>
</feature>
<comment type="caution">
    <text evidence="4">The sequence shown here is derived from an EMBL/GenBank/DDBJ whole genome shotgun (WGS) entry which is preliminary data.</text>
</comment>
<evidence type="ECO:0000313" key="4">
    <source>
        <dbReference type="EMBL" id="CAI4019104.1"/>
    </source>
</evidence>
<feature type="compositionally biased region" description="Basic and acidic residues" evidence="2">
    <location>
        <begin position="345"/>
        <end position="354"/>
    </location>
</feature>
<keyword evidence="3" id="KW-0472">Membrane</keyword>
<evidence type="ECO:0000313" key="5">
    <source>
        <dbReference type="EMBL" id="CAL1172479.1"/>
    </source>
</evidence>
<keyword evidence="1" id="KW-0175">Coiled coil</keyword>
<keyword evidence="6" id="KW-1185">Reference proteome</keyword>
<dbReference type="EMBL" id="CAMXCT020006733">
    <property type="protein sequence ID" value="CAL1172479.1"/>
    <property type="molecule type" value="Genomic_DNA"/>
</dbReference>
<feature type="region of interest" description="Disordered" evidence="2">
    <location>
        <begin position="965"/>
        <end position="1014"/>
    </location>
</feature>